<dbReference type="SMART" id="SM00829">
    <property type="entry name" value="PKS_ER"/>
    <property type="match status" value="1"/>
</dbReference>
<reference evidence="4 5" key="1">
    <citation type="journal article" date="2015" name="Genome Announc.">
        <title>Expanding the biotechnology potential of lactobacilli through comparative genomics of 213 strains and associated genera.</title>
        <authorList>
            <person name="Sun Z."/>
            <person name="Harris H.M."/>
            <person name="McCann A."/>
            <person name="Guo C."/>
            <person name="Argimon S."/>
            <person name="Zhang W."/>
            <person name="Yang X."/>
            <person name="Jeffery I.B."/>
            <person name="Cooney J.C."/>
            <person name="Kagawa T.F."/>
            <person name="Liu W."/>
            <person name="Song Y."/>
            <person name="Salvetti E."/>
            <person name="Wrobel A."/>
            <person name="Rasinkangas P."/>
            <person name="Parkhill J."/>
            <person name="Rea M.C."/>
            <person name="O'Sullivan O."/>
            <person name="Ritari J."/>
            <person name="Douillard F.P."/>
            <person name="Paul Ross R."/>
            <person name="Yang R."/>
            <person name="Briner A.E."/>
            <person name="Felis G.E."/>
            <person name="de Vos W.M."/>
            <person name="Barrangou R."/>
            <person name="Klaenhammer T.R."/>
            <person name="Caufield P.W."/>
            <person name="Cui Y."/>
            <person name="Zhang H."/>
            <person name="O'Toole P.W."/>
        </authorList>
    </citation>
    <scope>NUCLEOTIDE SEQUENCE [LARGE SCALE GENOMIC DNA]</scope>
    <source>
        <strain evidence="4 5">DSM 19972</strain>
    </source>
</reference>
<dbReference type="Gene3D" id="3.40.50.720">
    <property type="entry name" value="NAD(P)-binding Rossmann-like Domain"/>
    <property type="match status" value="1"/>
</dbReference>
<dbReference type="Pfam" id="PF08240">
    <property type="entry name" value="ADH_N"/>
    <property type="match status" value="1"/>
</dbReference>
<feature type="domain" description="Enoyl reductase (ER)" evidence="3">
    <location>
        <begin position="10"/>
        <end position="295"/>
    </location>
</feature>
<sequence length="297" mass="32565">MFAIQIKDYGDVNVLEEVEVPRPEIKPKQVLVKQHATAIDPYDVKFRLGLMGKDKKTPLITGSSAAGEIVAVGSEVERFKVGDRVAASPHLRSYADYVAIGQSKLAQIPAAVGYESAAACAMGVQTAYQLTEQVLDLKEDQKLLIHGAAGSIGFAVLQFAKHHGIKEIYATASGQGVGFLRNFDSRIKVIDYQKEDFTKNVPQFDRIVDPVGGEVLQKSLSVLKSDGKLISTVSTSDDPRAEQFFFKSNGHILEKILQQVAKNELYLEIAASAPFNLENLKYFQQAQHVVGKLVLVF</sequence>
<evidence type="ECO:0000256" key="2">
    <source>
        <dbReference type="ARBA" id="ARBA00023002"/>
    </source>
</evidence>
<dbReference type="STRING" id="1423777.FD46_GL001615"/>
<keyword evidence="1" id="KW-0521">NADP</keyword>
<evidence type="ECO:0000313" key="5">
    <source>
        <dbReference type="Proteomes" id="UP000051686"/>
    </source>
</evidence>
<proteinExistence type="predicted"/>
<evidence type="ECO:0000256" key="1">
    <source>
        <dbReference type="ARBA" id="ARBA00022857"/>
    </source>
</evidence>
<keyword evidence="5" id="KW-1185">Reference proteome</keyword>
<evidence type="ECO:0000259" key="3">
    <source>
        <dbReference type="SMART" id="SM00829"/>
    </source>
</evidence>
<dbReference type="InterPro" id="IPR013154">
    <property type="entry name" value="ADH-like_N"/>
</dbReference>
<dbReference type="PANTHER" id="PTHR48106:SF18">
    <property type="entry name" value="QUINONE OXIDOREDUCTASE PIG3"/>
    <property type="match status" value="1"/>
</dbReference>
<dbReference type="Pfam" id="PF13602">
    <property type="entry name" value="ADH_zinc_N_2"/>
    <property type="match status" value="1"/>
</dbReference>
<gene>
    <name evidence="4" type="ORF">FD46_GL001615</name>
</gene>
<dbReference type="CDD" id="cd05289">
    <property type="entry name" value="MDR_like_2"/>
    <property type="match status" value="1"/>
</dbReference>
<dbReference type="Proteomes" id="UP000051686">
    <property type="component" value="Unassembled WGS sequence"/>
</dbReference>
<evidence type="ECO:0000313" key="4">
    <source>
        <dbReference type="EMBL" id="KRL04485.1"/>
    </source>
</evidence>
<dbReference type="InterPro" id="IPR011032">
    <property type="entry name" value="GroES-like_sf"/>
</dbReference>
<dbReference type="PANTHER" id="PTHR48106">
    <property type="entry name" value="QUINONE OXIDOREDUCTASE PIG3-RELATED"/>
    <property type="match status" value="1"/>
</dbReference>
<dbReference type="InterPro" id="IPR020843">
    <property type="entry name" value="ER"/>
</dbReference>
<dbReference type="GO" id="GO:0016651">
    <property type="term" value="F:oxidoreductase activity, acting on NAD(P)H"/>
    <property type="evidence" value="ECO:0007669"/>
    <property type="project" value="TreeGrafter"/>
</dbReference>
<dbReference type="EMBL" id="AZEH01000039">
    <property type="protein sequence ID" value="KRL04485.1"/>
    <property type="molecule type" value="Genomic_DNA"/>
</dbReference>
<dbReference type="SUPFAM" id="SSF51735">
    <property type="entry name" value="NAD(P)-binding Rossmann-fold domains"/>
    <property type="match status" value="1"/>
</dbReference>
<dbReference type="PATRIC" id="fig|1423777.3.peg.1667"/>
<dbReference type="OrthoDB" id="9792162at2"/>
<keyword evidence="2" id="KW-0560">Oxidoreductase</keyword>
<dbReference type="GO" id="GO:0070402">
    <property type="term" value="F:NADPH binding"/>
    <property type="evidence" value="ECO:0007669"/>
    <property type="project" value="TreeGrafter"/>
</dbReference>
<dbReference type="RefSeq" id="WP_057896450.1">
    <property type="nucleotide sequence ID" value="NZ_AZEH01000039.1"/>
</dbReference>
<protein>
    <submittedName>
        <fullName evidence="4">Zinc-binding oxidoreductase</fullName>
    </submittedName>
</protein>
<comment type="caution">
    <text evidence="4">The sequence shown here is derived from an EMBL/GenBank/DDBJ whole genome shotgun (WGS) entry which is preliminary data.</text>
</comment>
<organism evidence="4 5">
    <name type="scientific">Liquorilactobacillus oeni DSM 19972</name>
    <dbReference type="NCBI Taxonomy" id="1423777"/>
    <lineage>
        <taxon>Bacteria</taxon>
        <taxon>Bacillati</taxon>
        <taxon>Bacillota</taxon>
        <taxon>Bacilli</taxon>
        <taxon>Lactobacillales</taxon>
        <taxon>Lactobacillaceae</taxon>
        <taxon>Liquorilactobacillus</taxon>
    </lineage>
</organism>
<dbReference type="SUPFAM" id="SSF50129">
    <property type="entry name" value="GroES-like"/>
    <property type="match status" value="1"/>
</dbReference>
<accession>A0A0R1MGN8</accession>
<name>A0A0R1MGN8_9LACO</name>
<dbReference type="InterPro" id="IPR036291">
    <property type="entry name" value="NAD(P)-bd_dom_sf"/>
</dbReference>
<dbReference type="Gene3D" id="3.90.180.10">
    <property type="entry name" value="Medium-chain alcohol dehydrogenases, catalytic domain"/>
    <property type="match status" value="1"/>
</dbReference>
<dbReference type="AlphaFoldDB" id="A0A0R1MGN8"/>